<dbReference type="EMBL" id="AP027151">
    <property type="protein sequence ID" value="BDV43920.1"/>
    <property type="molecule type" value="Genomic_DNA"/>
</dbReference>
<dbReference type="Pfam" id="PF08448">
    <property type="entry name" value="PAS_4"/>
    <property type="match status" value="1"/>
</dbReference>
<protein>
    <submittedName>
        <fullName evidence="2">Histidine kinase</fullName>
    </submittedName>
</protein>
<dbReference type="PANTHER" id="PTHR44757:SF2">
    <property type="entry name" value="BIOFILM ARCHITECTURE MAINTENANCE PROTEIN MBAA"/>
    <property type="match status" value="1"/>
</dbReference>
<dbReference type="CDD" id="cd00130">
    <property type="entry name" value="PAS"/>
    <property type="match status" value="1"/>
</dbReference>
<evidence type="ECO:0000313" key="2">
    <source>
        <dbReference type="EMBL" id="BDV43920.1"/>
    </source>
</evidence>
<dbReference type="InterPro" id="IPR052155">
    <property type="entry name" value="Biofilm_reg_signaling"/>
</dbReference>
<feature type="domain" description="PAS" evidence="1">
    <location>
        <begin position="216"/>
        <end position="286"/>
    </location>
</feature>
<dbReference type="Pfam" id="PF08447">
    <property type="entry name" value="PAS_3"/>
    <property type="match status" value="1"/>
</dbReference>
<dbReference type="PANTHER" id="PTHR44757">
    <property type="entry name" value="DIGUANYLATE CYCLASE DGCP"/>
    <property type="match status" value="1"/>
</dbReference>
<dbReference type="NCBIfam" id="TIGR00229">
    <property type="entry name" value="sensory_box"/>
    <property type="match status" value="1"/>
</dbReference>
<sequence length="351" mass="39814">MGFWNKLGEQYRDLMGTGEQRRLVEENEALYERERKAISYIREKTNQLLTTIGTLPLRHEELDDELLLDTDPIGIVCESFEQILNHLNEVNHDLRLAHEEIQGIFDCADAIILVLDREMKIQACNSRAREYFALNGEPKTCAEAICKVQPPPEGCIFRRMMASKRPESHREWECANRFFNVSGTPIKDRFGDVEQVVLVYADISDEKRLLEALREKEGLYQLILDSASDLFQSIAPDGRFYFVNRAWKDALGYSDSDLESLTVFDIIHPDSHAHCRELFVKLLHGGRTGPVSFSFIAKDGRQVPVSGSVSCSFRGGKPYATCGILHIVPVRQAGDNEHGPGNVIPIQRHTP</sequence>
<accession>A0ABM8EMU9</accession>
<evidence type="ECO:0000313" key="3">
    <source>
        <dbReference type="Proteomes" id="UP001317705"/>
    </source>
</evidence>
<dbReference type="PROSITE" id="PS50112">
    <property type="entry name" value="PAS"/>
    <property type="match status" value="1"/>
</dbReference>
<dbReference type="Gene3D" id="3.30.450.20">
    <property type="entry name" value="PAS domain"/>
    <property type="match status" value="2"/>
</dbReference>
<keyword evidence="3" id="KW-1185">Reference proteome</keyword>
<organism evidence="2 3">
    <name type="scientific">Geotalea uraniireducens</name>
    <dbReference type="NCBI Taxonomy" id="351604"/>
    <lineage>
        <taxon>Bacteria</taxon>
        <taxon>Pseudomonadati</taxon>
        <taxon>Thermodesulfobacteriota</taxon>
        <taxon>Desulfuromonadia</taxon>
        <taxon>Geobacterales</taxon>
        <taxon>Geobacteraceae</taxon>
        <taxon>Geotalea</taxon>
    </lineage>
</organism>
<evidence type="ECO:0000259" key="1">
    <source>
        <dbReference type="PROSITE" id="PS50112"/>
    </source>
</evidence>
<proteinExistence type="predicted"/>
<dbReference type="Proteomes" id="UP001317705">
    <property type="component" value="Chromosome"/>
</dbReference>
<dbReference type="SUPFAM" id="SSF55785">
    <property type="entry name" value="PYP-like sensor domain (PAS domain)"/>
    <property type="match status" value="2"/>
</dbReference>
<dbReference type="InterPro" id="IPR013655">
    <property type="entry name" value="PAS_fold_3"/>
</dbReference>
<dbReference type="InterPro" id="IPR013656">
    <property type="entry name" value="PAS_4"/>
</dbReference>
<dbReference type="SMART" id="SM00091">
    <property type="entry name" value="PAS"/>
    <property type="match status" value="2"/>
</dbReference>
<name>A0ABM8EMU9_9BACT</name>
<dbReference type="InterPro" id="IPR035965">
    <property type="entry name" value="PAS-like_dom_sf"/>
</dbReference>
<dbReference type="GO" id="GO:0016301">
    <property type="term" value="F:kinase activity"/>
    <property type="evidence" value="ECO:0007669"/>
    <property type="project" value="UniProtKB-KW"/>
</dbReference>
<keyword evidence="2" id="KW-0808">Transferase</keyword>
<dbReference type="RefSeq" id="WP_282000037.1">
    <property type="nucleotide sequence ID" value="NZ_AP027151.1"/>
</dbReference>
<gene>
    <name evidence="2" type="ORF">GURASL_28430</name>
</gene>
<dbReference type="InterPro" id="IPR000014">
    <property type="entry name" value="PAS"/>
</dbReference>
<keyword evidence="2" id="KW-0418">Kinase</keyword>
<reference evidence="2 3" key="1">
    <citation type="submission" date="2022-12" db="EMBL/GenBank/DDBJ databases">
        <title>Polyphasic characterization of Geotalea uranireducens NIT-SL11 newly isolated from a complex of sewage sludge and microbially reduced graphene oxide.</title>
        <authorList>
            <person name="Xie L."/>
            <person name="Yoshida N."/>
            <person name="Meng L."/>
        </authorList>
    </citation>
    <scope>NUCLEOTIDE SEQUENCE [LARGE SCALE GENOMIC DNA]</scope>
    <source>
        <strain evidence="2 3">NIT-SL11</strain>
    </source>
</reference>